<dbReference type="InterPro" id="IPR029058">
    <property type="entry name" value="AB_hydrolase_fold"/>
</dbReference>
<dbReference type="Pfam" id="PF12146">
    <property type="entry name" value="Hydrolase_4"/>
    <property type="match status" value="1"/>
</dbReference>
<dbReference type="AlphaFoldDB" id="A0A1E7ZFZ8"/>
<gene>
    <name evidence="2" type="ORF">BFC18_02360</name>
</gene>
<comment type="caution">
    <text evidence="2">The sequence shown here is derived from an EMBL/GenBank/DDBJ whole genome shotgun (WGS) entry which is preliminary data.</text>
</comment>
<protein>
    <recommendedName>
        <fullName evidence="1">Serine aminopeptidase S33 domain-containing protein</fullName>
    </recommendedName>
</protein>
<dbReference type="Gene3D" id="3.40.50.1820">
    <property type="entry name" value="alpha/beta hydrolase"/>
    <property type="match status" value="1"/>
</dbReference>
<dbReference type="Proteomes" id="UP000175691">
    <property type="component" value="Unassembled WGS sequence"/>
</dbReference>
<evidence type="ECO:0000313" key="3">
    <source>
        <dbReference type="Proteomes" id="UP000175691"/>
    </source>
</evidence>
<organism evidence="2 3">
    <name type="scientific">Alteromonas confluentis</name>
    <dbReference type="NCBI Taxonomy" id="1656094"/>
    <lineage>
        <taxon>Bacteria</taxon>
        <taxon>Pseudomonadati</taxon>
        <taxon>Pseudomonadota</taxon>
        <taxon>Gammaproteobacteria</taxon>
        <taxon>Alteromonadales</taxon>
        <taxon>Alteromonadaceae</taxon>
        <taxon>Alteromonas/Salinimonas group</taxon>
        <taxon>Alteromonas</taxon>
    </lineage>
</organism>
<keyword evidence="3" id="KW-1185">Reference proteome</keyword>
<name>A0A1E7ZFZ8_9ALTE</name>
<feature type="domain" description="Serine aminopeptidase S33" evidence="1">
    <location>
        <begin position="67"/>
        <end position="190"/>
    </location>
</feature>
<accession>A0A1E7ZFZ8</accession>
<evidence type="ECO:0000313" key="2">
    <source>
        <dbReference type="EMBL" id="OFC72429.1"/>
    </source>
</evidence>
<dbReference type="PANTHER" id="PTHR12277:SF81">
    <property type="entry name" value="PROTEIN ABHD13"/>
    <property type="match status" value="1"/>
</dbReference>
<dbReference type="EMBL" id="MDHN01000004">
    <property type="protein sequence ID" value="OFC72429.1"/>
    <property type="molecule type" value="Genomic_DNA"/>
</dbReference>
<dbReference type="SUPFAM" id="SSF53474">
    <property type="entry name" value="alpha/beta-Hydrolases"/>
    <property type="match status" value="1"/>
</dbReference>
<sequence>MLSALAGCAIDVSSSSFLHQDNSPSTLDTTALNQAVTEDEAAITITTVELKNSQDLTLRGVAVAYPEPKVNIVLFPDNGMSISNNSALIHEFGKLPANILWVDYQGTGASDKPGKARMYNLKRDALLVYDYGKEVFQNDLPTVVHGISMGSILASYVAVKRDIDGLVLDSAINKVNDVVQNMVPEWTKVFTFLQVSPELAIIENDDFIRQLDKPLLLIVGDKDRTTPITFSRQLYEVSPSKDKLIYVVPGGKHNKSMTYPDVIGQYRLFLRDL</sequence>
<reference evidence="2 3" key="1">
    <citation type="submission" date="2016-08" db="EMBL/GenBank/DDBJ databases">
        <authorList>
            <person name="Seilhamer J.J."/>
        </authorList>
    </citation>
    <scope>NUCLEOTIDE SEQUENCE [LARGE SCALE GENOMIC DNA]</scope>
    <source>
        <strain evidence="2 3">KCTC 42603</strain>
    </source>
</reference>
<proteinExistence type="predicted"/>
<dbReference type="STRING" id="1656094.BFC18_02360"/>
<dbReference type="InterPro" id="IPR022742">
    <property type="entry name" value="Hydrolase_4"/>
</dbReference>
<evidence type="ECO:0000259" key="1">
    <source>
        <dbReference type="Pfam" id="PF12146"/>
    </source>
</evidence>
<dbReference type="PANTHER" id="PTHR12277">
    <property type="entry name" value="ALPHA/BETA HYDROLASE DOMAIN-CONTAINING PROTEIN"/>
    <property type="match status" value="1"/>
</dbReference>